<feature type="domain" description="Cytoskeleton-associated protein 2 C-terminal" evidence="7">
    <location>
        <begin position="642"/>
        <end position="735"/>
    </location>
</feature>
<evidence type="ECO:0000259" key="7">
    <source>
        <dbReference type="Pfam" id="PF15297"/>
    </source>
</evidence>
<evidence type="ECO:0000256" key="6">
    <source>
        <dbReference type="SAM" id="MobiDB-lite"/>
    </source>
</evidence>
<sequence length="748" mass="82800">MGDTEVGPKLSGPDLRKQKLMEYLASKGRLKPLNPKPYLRDDLAPRKSSIKTTHGDKDKENQMPHFSTLKNDMQKACAQKQAAKTISKPKLPLQGSAFGSFKRAPLAPTQGLAAQTRTRNPSDLKGHGNTESIASRVSDPLRGRVVKHRPLEAQQRPSSAHARVVPNRVQSRQNPQGSASQATGCSSQANKALLRTRKPSIVHTLHTHAALQTLPSRRAETQKKPQQFVKNVKTDNVGANRESVPKTCMTSKPSQVTLKAFKTPGQRLNSNNSTNCNPKPIKPQEKKTQRRTISTAILTRVPSVVGQTPKLRPLGHGYVQGKDSRVSTLPSGDPKINQKPAALVRKPPSSVVSKCASTAVSRTRQAPASSDVPRTTAKTAAPSTDTQQRVAIAKVSTFRLPPPKSRLSCRPATSPAAITKTVSRIVKSTGQLLGPEVLKTPVTQGRPLIGGPVTELKKPTAAQEERQRQLKEWREAKGISYKRPPMPARKLLRKSTAAPQHYWAAMEEEEELHGLVCAVDRSLADCLQLLQEGCPSEQVLDVLSHVPMAEKFSKYWMCQARLMEREGNFEVLPLFEEAVRMVREPVDNLRAVVFEILKKKETQAYLEKDTQVKEEILEEEAMADEQENIFATPKTVNALIRGAKGDSSVVKYKITATPGRCSSQHQERMRVDGQEVRFLTPVRRSVRIERSAPRYPAALQEQDPCVGSFRDLLSLASPSSTERSPLYIYRENEALKDQVQVHLFPEES</sequence>
<evidence type="ECO:0000256" key="1">
    <source>
        <dbReference type="ARBA" id="ARBA00004245"/>
    </source>
</evidence>
<evidence type="ECO:0000313" key="9">
    <source>
        <dbReference type="RefSeq" id="XP_012675779.2"/>
    </source>
</evidence>
<keyword evidence="3" id="KW-0963">Cytoplasm</keyword>
<feature type="compositionally biased region" description="Basic and acidic residues" evidence="6">
    <location>
        <begin position="53"/>
        <end position="62"/>
    </location>
</feature>
<feature type="domain" description="Cytoskeleton-associated protein 2 C-terminal" evidence="7">
    <location>
        <begin position="449"/>
        <end position="611"/>
    </location>
</feature>
<feature type="region of interest" description="Disordered" evidence="6">
    <location>
        <begin position="107"/>
        <end position="187"/>
    </location>
</feature>
<comment type="similarity">
    <text evidence="2">Belongs to the CKAP2 family.</text>
</comment>
<dbReference type="InterPro" id="IPR052855">
    <property type="entry name" value="CKAP2-like"/>
</dbReference>
<evidence type="ECO:0000256" key="4">
    <source>
        <dbReference type="ARBA" id="ARBA00022553"/>
    </source>
</evidence>
<dbReference type="OrthoDB" id="6288182at2759"/>
<comment type="subcellular location">
    <subcellularLocation>
        <location evidence="1">Cytoplasm</location>
        <location evidence="1">Cytoskeleton</location>
    </subcellularLocation>
</comment>
<feature type="compositionally biased region" description="Polar residues" evidence="6">
    <location>
        <begin position="168"/>
        <end position="187"/>
    </location>
</feature>
<dbReference type="RefSeq" id="XP_012675779.2">
    <property type="nucleotide sequence ID" value="XM_012820325.3"/>
</dbReference>
<dbReference type="PANTHER" id="PTHR47078">
    <property type="entry name" value="CYTOSKELETON-ASSOCIATED PROTEIN 2-LIKE"/>
    <property type="match status" value="1"/>
</dbReference>
<dbReference type="PANTHER" id="PTHR47078:SF1">
    <property type="entry name" value="CYTOSKELETON-ASSOCIATED PROTEIN 2-LIKE"/>
    <property type="match status" value="1"/>
</dbReference>
<reference evidence="9" key="1">
    <citation type="submission" date="2025-08" db="UniProtKB">
        <authorList>
            <consortium name="RefSeq"/>
        </authorList>
    </citation>
    <scope>IDENTIFICATION</scope>
</reference>
<dbReference type="GO" id="GO:0072686">
    <property type="term" value="C:mitotic spindle"/>
    <property type="evidence" value="ECO:0007669"/>
    <property type="project" value="TreeGrafter"/>
</dbReference>
<dbReference type="InterPro" id="IPR029197">
    <property type="entry name" value="CKAP2_C"/>
</dbReference>
<dbReference type="GO" id="GO:0005829">
    <property type="term" value="C:cytosol"/>
    <property type="evidence" value="ECO:0007669"/>
    <property type="project" value="TreeGrafter"/>
</dbReference>
<evidence type="ECO:0000256" key="3">
    <source>
        <dbReference type="ARBA" id="ARBA00022490"/>
    </source>
</evidence>
<keyword evidence="8" id="KW-1185">Reference proteome</keyword>
<name>A0A6P3VML2_CLUHA</name>
<gene>
    <name evidence="9" type="primary">ckap2l</name>
</gene>
<feature type="region of interest" description="Disordered" evidence="6">
    <location>
        <begin position="265"/>
        <end position="290"/>
    </location>
</feature>
<accession>A0A6P3VML2</accession>
<keyword evidence="5" id="KW-0206">Cytoskeleton</keyword>
<feature type="region of interest" description="Disordered" evidence="6">
    <location>
        <begin position="26"/>
        <end position="70"/>
    </location>
</feature>
<dbReference type="GO" id="GO:0005813">
    <property type="term" value="C:centrosome"/>
    <property type="evidence" value="ECO:0007669"/>
    <property type="project" value="TreeGrafter"/>
</dbReference>
<feature type="region of interest" description="Disordered" evidence="6">
    <location>
        <begin position="358"/>
        <end position="386"/>
    </location>
</feature>
<feature type="region of interest" description="Disordered" evidence="6">
    <location>
        <begin position="307"/>
        <end position="339"/>
    </location>
</feature>
<dbReference type="Proteomes" id="UP000515152">
    <property type="component" value="Chromosome 7"/>
</dbReference>
<protein>
    <submittedName>
        <fullName evidence="9">Cytoskeleton-associated protein 2-like isoform X1</fullName>
    </submittedName>
</protein>
<evidence type="ECO:0000313" key="8">
    <source>
        <dbReference type="Proteomes" id="UP000515152"/>
    </source>
</evidence>
<feature type="compositionally biased region" description="Polar residues" evidence="6">
    <location>
        <begin position="266"/>
        <end position="277"/>
    </location>
</feature>
<dbReference type="GeneID" id="105893858"/>
<organism evidence="8 9">
    <name type="scientific">Clupea harengus</name>
    <name type="common">Atlantic herring</name>
    <dbReference type="NCBI Taxonomy" id="7950"/>
    <lineage>
        <taxon>Eukaryota</taxon>
        <taxon>Metazoa</taxon>
        <taxon>Chordata</taxon>
        <taxon>Craniata</taxon>
        <taxon>Vertebrata</taxon>
        <taxon>Euteleostomi</taxon>
        <taxon>Actinopterygii</taxon>
        <taxon>Neopterygii</taxon>
        <taxon>Teleostei</taxon>
        <taxon>Clupei</taxon>
        <taxon>Clupeiformes</taxon>
        <taxon>Clupeoidei</taxon>
        <taxon>Clupeidae</taxon>
        <taxon>Clupea</taxon>
    </lineage>
</organism>
<proteinExistence type="inferred from homology"/>
<dbReference type="AlphaFoldDB" id="A0A6P3VML2"/>
<dbReference type="KEGG" id="char:105893858"/>
<evidence type="ECO:0000256" key="2">
    <source>
        <dbReference type="ARBA" id="ARBA00009468"/>
    </source>
</evidence>
<dbReference type="Pfam" id="PF15297">
    <property type="entry name" value="CKAP2_C"/>
    <property type="match status" value="2"/>
</dbReference>
<keyword evidence="4" id="KW-0597">Phosphoprotein</keyword>
<evidence type="ECO:0000256" key="5">
    <source>
        <dbReference type="ARBA" id="ARBA00023212"/>
    </source>
</evidence>
<dbReference type="CTD" id="150468"/>